<proteinExistence type="predicted"/>
<feature type="region of interest" description="Disordered" evidence="5">
    <location>
        <begin position="44"/>
        <end position="67"/>
    </location>
</feature>
<keyword evidence="2" id="KW-0507">mRNA processing</keyword>
<dbReference type="PROSITE" id="PS51366">
    <property type="entry name" value="MI"/>
    <property type="match status" value="1"/>
</dbReference>
<name>A0A9K3KY60_9STRA</name>
<protein>
    <submittedName>
        <fullName evidence="7">MA3 domain containing protein</fullName>
    </submittedName>
</protein>
<feature type="compositionally biased region" description="Acidic residues" evidence="5">
    <location>
        <begin position="341"/>
        <end position="362"/>
    </location>
</feature>
<dbReference type="InterPro" id="IPR003891">
    <property type="entry name" value="Initiation_fac_eIF4g_MI"/>
</dbReference>
<evidence type="ECO:0000256" key="2">
    <source>
        <dbReference type="ARBA" id="ARBA00022664"/>
    </source>
</evidence>
<evidence type="ECO:0000313" key="8">
    <source>
        <dbReference type="Proteomes" id="UP000693970"/>
    </source>
</evidence>
<sequence>MSTEAATMGESNKRSRGLDATSGPGVVYVPPAKRRQMMLLEAQKNQQEGKVGVGKSGDEQKEQIKGGESLNSAFASDEIAIQRESWQEQKRIIHGTINRLNAGTIKPLIHELFQKVNLIRMRGVLCKSVLLAAVSAPKYSDVYAALIAVINSKLPQVGELMVKRSILAFRRYFKQRDKASCQAVCVFLVHLFHQGVVHELIILQLMNVLLDGRPTNEAVEVAVHVLQIAGQALLESSPAGVRACTERLRTLLHEGNLNKRVEYRMEELLKLRKAGFKGFPPIIDELDLVERDDQITFEITLDDEDIRKEENLDVFSPNPDFEEQEAEWKTIRAEILGEVGSSDDDDDESSGSDDDSSQESENEVSKEAAEESNSKALVPADTSKQIQVIQDLTEADLVHLRRTIYLTIMSSASFEECAHKLARINIPDGRESELINMLIECCSQERTFLRYYGLVAARFCLMDDRWRDAFMRGYEEQYTTIHRLETNKLRNVAKLFAHLLHSDSIPWSVLSIIHLNEDETTSSSRIFIKIVIQEMAEAMGIAKLKERFETTDEEQKLWYAGMFPKDNVRNTRYAINFFTSIGLGPLTDDLREFLKNAPKLIMQQAKAVALAKKDDDSDESSSVSSTSSSSSSFSSSSSSFTSSSSSYTSSSSCTSSSSSDSELSSRRSQSSYSSESRDRRNSRGSKRRRRIRESSRSRSSSRSDDRRKSKGSKSGGRDRSESAPISSTRKEKSSSDRKRTSRERSRTRK</sequence>
<dbReference type="GO" id="GO:0071013">
    <property type="term" value="C:catalytic step 2 spliceosome"/>
    <property type="evidence" value="ECO:0007669"/>
    <property type="project" value="TreeGrafter"/>
</dbReference>
<feature type="compositionally biased region" description="Basic and acidic residues" evidence="5">
    <location>
        <begin position="363"/>
        <end position="373"/>
    </location>
</feature>
<dbReference type="EMBL" id="JAGRRH010000017">
    <property type="protein sequence ID" value="KAG7352043.1"/>
    <property type="molecule type" value="Genomic_DNA"/>
</dbReference>
<dbReference type="GO" id="GO:0003723">
    <property type="term" value="F:RNA binding"/>
    <property type="evidence" value="ECO:0007669"/>
    <property type="project" value="InterPro"/>
</dbReference>
<dbReference type="PANTHER" id="PTHR18034">
    <property type="entry name" value="CELL CYCLE CONTROL PROTEIN CWF22-RELATED"/>
    <property type="match status" value="1"/>
</dbReference>
<keyword evidence="4" id="KW-0539">Nucleus</keyword>
<evidence type="ECO:0000256" key="1">
    <source>
        <dbReference type="ARBA" id="ARBA00004123"/>
    </source>
</evidence>
<feature type="compositionally biased region" description="Basic and acidic residues" evidence="5">
    <location>
        <begin position="728"/>
        <end position="749"/>
    </location>
</feature>
<feature type="compositionally biased region" description="Basic residues" evidence="5">
    <location>
        <begin position="682"/>
        <end position="691"/>
    </location>
</feature>
<feature type="region of interest" description="Disordered" evidence="5">
    <location>
        <begin position="338"/>
        <end position="378"/>
    </location>
</feature>
<accession>A0A9K3KY60</accession>
<comment type="caution">
    <text evidence="7">The sequence shown here is derived from an EMBL/GenBank/DDBJ whole genome shotgun (WGS) entry which is preliminary data.</text>
</comment>
<dbReference type="InterPro" id="IPR003890">
    <property type="entry name" value="MIF4G-like_typ-3"/>
</dbReference>
<dbReference type="SMART" id="SM00543">
    <property type="entry name" value="MIF4G"/>
    <property type="match status" value="1"/>
</dbReference>
<reference evidence="7" key="2">
    <citation type="submission" date="2021-04" db="EMBL/GenBank/DDBJ databases">
        <authorList>
            <person name="Podell S."/>
        </authorList>
    </citation>
    <scope>NUCLEOTIDE SEQUENCE</scope>
    <source>
        <strain evidence="7">Hildebrandi</strain>
    </source>
</reference>
<reference evidence="7" key="1">
    <citation type="journal article" date="2021" name="Sci. Rep.">
        <title>Diploid genomic architecture of Nitzschia inconspicua, an elite biomass production diatom.</title>
        <authorList>
            <person name="Oliver A."/>
            <person name="Podell S."/>
            <person name="Pinowska A."/>
            <person name="Traller J.C."/>
            <person name="Smith S.R."/>
            <person name="McClure R."/>
            <person name="Beliaev A."/>
            <person name="Bohutskyi P."/>
            <person name="Hill E.A."/>
            <person name="Rabines A."/>
            <person name="Zheng H."/>
            <person name="Allen L.Z."/>
            <person name="Kuo A."/>
            <person name="Grigoriev I.V."/>
            <person name="Allen A.E."/>
            <person name="Hazlebeck D."/>
            <person name="Allen E.E."/>
        </authorList>
    </citation>
    <scope>NUCLEOTIDE SEQUENCE</scope>
    <source>
        <strain evidence="7">Hildebrandi</strain>
    </source>
</reference>
<feature type="region of interest" description="Disordered" evidence="5">
    <location>
        <begin position="612"/>
        <end position="749"/>
    </location>
</feature>
<gene>
    <name evidence="7" type="ORF">IV203_008091</name>
</gene>
<dbReference type="Pfam" id="PF02847">
    <property type="entry name" value="MA3"/>
    <property type="match status" value="1"/>
</dbReference>
<feature type="domain" description="MI" evidence="6">
    <location>
        <begin position="399"/>
        <end position="515"/>
    </location>
</feature>
<dbReference type="GO" id="GO:0000398">
    <property type="term" value="P:mRNA splicing, via spliceosome"/>
    <property type="evidence" value="ECO:0007669"/>
    <property type="project" value="TreeGrafter"/>
</dbReference>
<keyword evidence="8" id="KW-1185">Reference proteome</keyword>
<evidence type="ECO:0000256" key="3">
    <source>
        <dbReference type="ARBA" id="ARBA00023187"/>
    </source>
</evidence>
<dbReference type="Proteomes" id="UP000693970">
    <property type="component" value="Unassembled WGS sequence"/>
</dbReference>
<comment type="subcellular location">
    <subcellularLocation>
        <location evidence="1">Nucleus</location>
    </subcellularLocation>
</comment>
<dbReference type="PANTHER" id="PTHR18034:SF3">
    <property type="entry name" value="PRE-MRNA-SPLICING FACTOR CWC22 HOMOLOG"/>
    <property type="match status" value="1"/>
</dbReference>
<evidence type="ECO:0000259" key="6">
    <source>
        <dbReference type="PROSITE" id="PS51366"/>
    </source>
</evidence>
<dbReference type="Pfam" id="PF02854">
    <property type="entry name" value="MIF4G"/>
    <property type="match status" value="1"/>
</dbReference>
<keyword evidence="3" id="KW-0508">mRNA splicing</keyword>
<feature type="compositionally biased region" description="Basic and acidic residues" evidence="5">
    <location>
        <begin position="56"/>
        <end position="65"/>
    </location>
</feature>
<evidence type="ECO:0000313" key="7">
    <source>
        <dbReference type="EMBL" id="KAG7352043.1"/>
    </source>
</evidence>
<evidence type="ECO:0000256" key="4">
    <source>
        <dbReference type="ARBA" id="ARBA00023242"/>
    </source>
</evidence>
<feature type="region of interest" description="Disordered" evidence="5">
    <location>
        <begin position="1"/>
        <end position="27"/>
    </location>
</feature>
<evidence type="ECO:0000256" key="5">
    <source>
        <dbReference type="SAM" id="MobiDB-lite"/>
    </source>
</evidence>
<feature type="compositionally biased region" description="Low complexity" evidence="5">
    <location>
        <begin position="620"/>
        <end position="674"/>
    </location>
</feature>
<dbReference type="AlphaFoldDB" id="A0A9K3KY60"/>
<feature type="compositionally biased region" description="Basic and acidic residues" evidence="5">
    <location>
        <begin position="692"/>
        <end position="707"/>
    </location>
</feature>
<dbReference type="InterPro" id="IPR050781">
    <property type="entry name" value="CWC22_splicing_factor"/>
</dbReference>
<dbReference type="OrthoDB" id="1924287at2759"/>
<organism evidence="7 8">
    <name type="scientific">Nitzschia inconspicua</name>
    <dbReference type="NCBI Taxonomy" id="303405"/>
    <lineage>
        <taxon>Eukaryota</taxon>
        <taxon>Sar</taxon>
        <taxon>Stramenopiles</taxon>
        <taxon>Ochrophyta</taxon>
        <taxon>Bacillariophyta</taxon>
        <taxon>Bacillariophyceae</taxon>
        <taxon>Bacillariophycidae</taxon>
        <taxon>Bacillariales</taxon>
        <taxon>Bacillariaceae</taxon>
        <taxon>Nitzschia</taxon>
    </lineage>
</organism>
<dbReference type="SMART" id="SM00544">
    <property type="entry name" value="MA3"/>
    <property type="match status" value="1"/>
</dbReference>